<dbReference type="Pfam" id="PF05721">
    <property type="entry name" value="PhyH"/>
    <property type="match status" value="1"/>
</dbReference>
<keyword evidence="2" id="KW-0560">Oxidoreductase</keyword>
<dbReference type="PANTHER" id="PTHR20883:SF48">
    <property type="entry name" value="ECTOINE DIOXYGENASE"/>
    <property type="match status" value="1"/>
</dbReference>
<evidence type="ECO:0000313" key="2">
    <source>
        <dbReference type="EMBL" id="MFC6760221.1"/>
    </source>
</evidence>
<dbReference type="Gene3D" id="2.60.120.620">
    <property type="entry name" value="q2cbj1_9rhob like domain"/>
    <property type="match status" value="1"/>
</dbReference>
<accession>A0ABW2B3N6</accession>
<evidence type="ECO:0000256" key="1">
    <source>
        <dbReference type="ARBA" id="ARBA00001954"/>
    </source>
</evidence>
<comment type="caution">
    <text evidence="2">The sequence shown here is derived from an EMBL/GenBank/DDBJ whole genome shotgun (WGS) entry which is preliminary data.</text>
</comment>
<keyword evidence="3" id="KW-1185">Reference proteome</keyword>
<proteinExistence type="predicted"/>
<dbReference type="PANTHER" id="PTHR20883">
    <property type="entry name" value="PHYTANOYL-COA DIOXYGENASE DOMAIN CONTAINING 1"/>
    <property type="match status" value="1"/>
</dbReference>
<dbReference type="Proteomes" id="UP001596353">
    <property type="component" value="Unassembled WGS sequence"/>
</dbReference>
<dbReference type="InterPro" id="IPR008775">
    <property type="entry name" value="Phytyl_CoA_dOase-like"/>
</dbReference>
<dbReference type="EMBL" id="JBHSWG010000001">
    <property type="protein sequence ID" value="MFC6760221.1"/>
    <property type="molecule type" value="Genomic_DNA"/>
</dbReference>
<name>A0ABW2B3N6_9RHOB</name>
<dbReference type="SUPFAM" id="SSF51197">
    <property type="entry name" value="Clavaminate synthase-like"/>
    <property type="match status" value="1"/>
</dbReference>
<organism evidence="2 3">
    <name type="scientific">Sulfitobacter porphyrae</name>
    <dbReference type="NCBI Taxonomy" id="1246864"/>
    <lineage>
        <taxon>Bacteria</taxon>
        <taxon>Pseudomonadati</taxon>
        <taxon>Pseudomonadota</taxon>
        <taxon>Alphaproteobacteria</taxon>
        <taxon>Rhodobacterales</taxon>
        <taxon>Roseobacteraceae</taxon>
        <taxon>Sulfitobacter</taxon>
    </lineage>
</organism>
<evidence type="ECO:0000313" key="3">
    <source>
        <dbReference type="Proteomes" id="UP001596353"/>
    </source>
</evidence>
<comment type="cofactor">
    <cofactor evidence="1">
        <name>Fe(2+)</name>
        <dbReference type="ChEBI" id="CHEBI:29033"/>
    </cofactor>
</comment>
<gene>
    <name evidence="2" type="ORF">ACFQFQ_13130</name>
</gene>
<reference evidence="3" key="1">
    <citation type="journal article" date="2019" name="Int. J. Syst. Evol. Microbiol.">
        <title>The Global Catalogue of Microorganisms (GCM) 10K type strain sequencing project: providing services to taxonomists for standard genome sequencing and annotation.</title>
        <authorList>
            <consortium name="The Broad Institute Genomics Platform"/>
            <consortium name="The Broad Institute Genome Sequencing Center for Infectious Disease"/>
            <person name="Wu L."/>
            <person name="Ma J."/>
        </authorList>
    </citation>
    <scope>NUCLEOTIDE SEQUENCE [LARGE SCALE GENOMIC DNA]</scope>
    <source>
        <strain evidence="3">CCUG 66188</strain>
    </source>
</reference>
<keyword evidence="2" id="KW-0223">Dioxygenase</keyword>
<protein>
    <submittedName>
        <fullName evidence="2">Phytanoyl-CoA dioxygenase family protein</fullName>
    </submittedName>
</protein>
<dbReference type="GO" id="GO:0051213">
    <property type="term" value="F:dioxygenase activity"/>
    <property type="evidence" value="ECO:0007669"/>
    <property type="project" value="UniProtKB-KW"/>
</dbReference>
<sequence>MTQQSPARLAGLDKTQCETFRRDGFLHPVDVMPETEAKALRAQIEALEARKHGRLSGLTRAKPHLLLPYLWDVVHDARILDKVGSLLGPDIICIGSSVIDKPARSDGYVAWHQDATFWGLTENQGATAWLALSDVTSGSGAMQAIPGTHARQLRHLDTADDKNMLGAREAVDSQPDLSRAVWMMLKPGQMSLHHPLVLHGSGPNASDDRRLGFVIRYTSARVRQEEAPRRWCAAGTWRRSPLKSGQRRKWTRRH</sequence>